<keyword evidence="4" id="KW-1185">Reference proteome</keyword>
<feature type="compositionally biased region" description="Low complexity" evidence="1">
    <location>
        <begin position="202"/>
        <end position="226"/>
    </location>
</feature>
<keyword evidence="2" id="KW-1133">Transmembrane helix</keyword>
<protein>
    <submittedName>
        <fullName evidence="3">Serine/threonine protein kinase-like protein</fullName>
    </submittedName>
</protein>
<evidence type="ECO:0000256" key="1">
    <source>
        <dbReference type="SAM" id="MobiDB-lite"/>
    </source>
</evidence>
<feature type="compositionally biased region" description="Low complexity" evidence="1">
    <location>
        <begin position="280"/>
        <end position="297"/>
    </location>
</feature>
<evidence type="ECO:0000313" key="4">
    <source>
        <dbReference type="Proteomes" id="UP000002484"/>
    </source>
</evidence>
<dbReference type="KEGG" id="fri:FraEuI1c_1404"/>
<reference evidence="3 4" key="1">
    <citation type="submission" date="2010-10" db="EMBL/GenBank/DDBJ databases">
        <title>Complete sequence of Frankia sp. EuI1c.</title>
        <authorList>
            <consortium name="US DOE Joint Genome Institute"/>
            <person name="Lucas S."/>
            <person name="Copeland A."/>
            <person name="Lapidus A."/>
            <person name="Cheng J.-F."/>
            <person name="Bruce D."/>
            <person name="Goodwin L."/>
            <person name="Pitluck S."/>
            <person name="Chertkov O."/>
            <person name="Detter J.C."/>
            <person name="Han C."/>
            <person name="Tapia R."/>
            <person name="Land M."/>
            <person name="Hauser L."/>
            <person name="Jeffries C."/>
            <person name="Kyrpides N."/>
            <person name="Ivanova N."/>
            <person name="Mikhailova N."/>
            <person name="Beauchemin N."/>
            <person name="Sen A."/>
            <person name="Sur S.A."/>
            <person name="Gtari M."/>
            <person name="Wall L."/>
            <person name="Tisa L."/>
            <person name="Woyke T."/>
        </authorList>
    </citation>
    <scope>NUCLEOTIDE SEQUENCE [LARGE SCALE GENOMIC DNA]</scope>
    <source>
        <strain evidence="4">DSM 45817 / CECT 9037 / EuI1c</strain>
    </source>
</reference>
<dbReference type="eggNOG" id="COG0739">
    <property type="taxonomic scope" value="Bacteria"/>
</dbReference>
<keyword evidence="3" id="KW-0418">Kinase</keyword>
<feature type="compositionally biased region" description="Low complexity" evidence="1">
    <location>
        <begin position="170"/>
        <end position="186"/>
    </location>
</feature>
<feature type="transmembrane region" description="Helical" evidence="2">
    <location>
        <begin position="142"/>
        <end position="164"/>
    </location>
</feature>
<feature type="compositionally biased region" description="Low complexity" evidence="1">
    <location>
        <begin position="30"/>
        <end position="63"/>
    </location>
</feature>
<gene>
    <name evidence="3" type="ordered locus">FraEuI1c_1404</name>
</gene>
<accession>E3J520</accession>
<feature type="compositionally biased region" description="Low complexity" evidence="1">
    <location>
        <begin position="260"/>
        <end position="270"/>
    </location>
</feature>
<dbReference type="Proteomes" id="UP000002484">
    <property type="component" value="Chromosome"/>
</dbReference>
<feature type="region of interest" description="Disordered" evidence="1">
    <location>
        <begin position="1"/>
        <end position="138"/>
    </location>
</feature>
<sequence>MDVTSPSEATAEAPASADPDMTTPSGLATSGPADAGLPAAASAGAGWPGAASAGAGLSAANLPDSIHDAPTGPLPSGRDELAVPTRPAAPDSQAGPAVPGPRLGPAGAPEPGGAVVPPASGRGQPPTGRRRAARPASNRRRAVLVGAAGLAALILVASVLAWALHGSGTATQAGRAGGNQQAAGASQGPGGLVPKDGRGRARSAGDGPVQGAEAAGSAGAAPGALGQVPGDTAGAAGQGGANAGAGTVPASGAGSGTVTGSGPATVPSPGTGAGGGTGSGTAATHTAAPAPATPATARKNPYTAAQVCGSGYSQIDSHTLTSGSTTVTIVLMYNGGTNCVATMKSGAGVGTAQSVSASVQAQNGSAKVTDSGSYQYYAGPVKVAAKAICVKWGGSLGSVSWTSGWSHCG</sequence>
<keyword evidence="2" id="KW-0812">Transmembrane</keyword>
<keyword evidence="2" id="KW-0472">Membrane</keyword>
<feature type="compositionally biased region" description="Low complexity" evidence="1">
    <location>
        <begin position="94"/>
        <end position="127"/>
    </location>
</feature>
<keyword evidence="3" id="KW-0723">Serine/threonine-protein kinase</keyword>
<dbReference type="STRING" id="298654.FraEuI1c_1404"/>
<evidence type="ECO:0000256" key="2">
    <source>
        <dbReference type="SAM" id="Phobius"/>
    </source>
</evidence>
<organism evidence="3 4">
    <name type="scientific">Pseudofrankia inefficax (strain DSM 45817 / CECT 9037 / DDB 130130 / EuI1c)</name>
    <name type="common">Frankia inefficax</name>
    <dbReference type="NCBI Taxonomy" id="298654"/>
    <lineage>
        <taxon>Bacteria</taxon>
        <taxon>Bacillati</taxon>
        <taxon>Actinomycetota</taxon>
        <taxon>Actinomycetes</taxon>
        <taxon>Frankiales</taxon>
        <taxon>Frankiaceae</taxon>
        <taxon>Pseudofrankia</taxon>
    </lineage>
</organism>
<proteinExistence type="predicted"/>
<dbReference type="EMBL" id="CP002299">
    <property type="protein sequence ID" value="ADP79471.1"/>
    <property type="molecule type" value="Genomic_DNA"/>
</dbReference>
<keyword evidence="3" id="KW-0808">Transferase</keyword>
<dbReference type="InParanoid" id="E3J520"/>
<feature type="compositionally biased region" description="Basic residues" evidence="1">
    <location>
        <begin position="128"/>
        <end position="138"/>
    </location>
</feature>
<dbReference type="GO" id="GO:0004674">
    <property type="term" value="F:protein serine/threonine kinase activity"/>
    <property type="evidence" value="ECO:0007669"/>
    <property type="project" value="UniProtKB-KW"/>
</dbReference>
<dbReference type="HOGENOM" id="CLU_672240_0_0_11"/>
<dbReference type="AlphaFoldDB" id="E3J520"/>
<feature type="compositionally biased region" description="Low complexity" evidence="1">
    <location>
        <begin position="1"/>
        <end position="20"/>
    </location>
</feature>
<name>E3J520_PSEI1</name>
<feature type="region of interest" description="Disordered" evidence="1">
    <location>
        <begin position="170"/>
        <end position="298"/>
    </location>
</feature>
<evidence type="ECO:0000313" key="3">
    <source>
        <dbReference type="EMBL" id="ADP79471.1"/>
    </source>
</evidence>